<reference evidence="3" key="1">
    <citation type="submission" date="2021-05" db="EMBL/GenBank/DDBJ databases">
        <authorList>
            <person name="Alioto T."/>
            <person name="Alioto T."/>
            <person name="Gomez Garrido J."/>
        </authorList>
    </citation>
    <scope>NUCLEOTIDE SEQUENCE</scope>
</reference>
<dbReference type="InterPro" id="IPR036397">
    <property type="entry name" value="RNaseH_sf"/>
</dbReference>
<dbReference type="InterPro" id="IPR050951">
    <property type="entry name" value="Retrovirus_Pol_polyprotein"/>
</dbReference>
<dbReference type="SUPFAM" id="SSF53098">
    <property type="entry name" value="Ribonuclease H-like"/>
    <property type="match status" value="1"/>
</dbReference>
<organism evidence="3">
    <name type="scientific">Cacopsylla melanoneura</name>
    <dbReference type="NCBI Taxonomy" id="428564"/>
    <lineage>
        <taxon>Eukaryota</taxon>
        <taxon>Metazoa</taxon>
        <taxon>Ecdysozoa</taxon>
        <taxon>Arthropoda</taxon>
        <taxon>Hexapoda</taxon>
        <taxon>Insecta</taxon>
        <taxon>Pterygota</taxon>
        <taxon>Neoptera</taxon>
        <taxon>Paraneoptera</taxon>
        <taxon>Hemiptera</taxon>
        <taxon>Sternorrhyncha</taxon>
        <taxon>Psylloidea</taxon>
        <taxon>Psyllidae</taxon>
        <taxon>Psyllinae</taxon>
        <taxon>Cacopsylla</taxon>
    </lineage>
</organism>
<dbReference type="FunFam" id="1.10.340.70:FF:000004">
    <property type="entry name" value="Retrovirus-related Pol polyprotein from transposon 297-like Protein"/>
    <property type="match status" value="1"/>
</dbReference>
<evidence type="ECO:0000313" key="3">
    <source>
        <dbReference type="EMBL" id="CAG6739762.1"/>
    </source>
</evidence>
<dbReference type="EC" id="2.7.7.49" evidence="1"/>
<dbReference type="AlphaFoldDB" id="A0A8D8Z4W8"/>
<dbReference type="InterPro" id="IPR041588">
    <property type="entry name" value="Integrase_H2C2"/>
</dbReference>
<dbReference type="EMBL" id="HBUF01415255">
    <property type="protein sequence ID" value="CAG6739762.1"/>
    <property type="molecule type" value="Transcribed_RNA"/>
</dbReference>
<evidence type="ECO:0000256" key="1">
    <source>
        <dbReference type="ARBA" id="ARBA00012493"/>
    </source>
</evidence>
<dbReference type="Gene3D" id="3.30.420.10">
    <property type="entry name" value="Ribonuclease H-like superfamily/Ribonuclease H"/>
    <property type="match status" value="1"/>
</dbReference>
<dbReference type="Pfam" id="PF17921">
    <property type="entry name" value="Integrase_H2C2"/>
    <property type="match status" value="1"/>
</dbReference>
<sequence>MKYQTNTDEVMAKLIDFYTNGWPGNTNNLSGEIAHFVPMRSSISVQDGLVFYEEKLIVPKSMRGYLLKLAHETHLGYDKIKDQLCNRFYWPGIKSDLINMIRSCLVCQTFQRSNMKDPLMSHSIPTIPFMKLGIDFAEFNSIDYLVIIDYYSRWIEVFKVKNKTVETVISCLKQVFCRFGIPQTVVADNVPFNSYSFKSFAKDWGFDVHHISPHHSQSNGLVEKAVGIVKSMLKKCENEKSDLSLYLLNYRNSPVAGLSFSPAQLLMSKSLRTKFPTNSESLKPRVASGMASLMEEEKNKQCEYFNKRAKNKELTFNVGEKVLVQNVFNKRWELGVIVSVCDLPRSYMVRMLGSNRLLRRNTIFLKKFYPPKDDSAFNSNKKLTCPNRSKHLELSSEFPGSVNENDSYESSNPQNCLCDQSIPANENTNRRGESNIQDNLVSQGQECPNTAQENITYNQNEADVTEADVTRSDDNIVCNQNQADTLVRTKSGRTVRPPKRLNL</sequence>
<protein>
    <recommendedName>
        <fullName evidence="1">RNA-directed DNA polymerase</fullName>
        <ecNumber evidence="1">2.7.7.49</ecNumber>
    </recommendedName>
</protein>
<dbReference type="GO" id="GO:0003676">
    <property type="term" value="F:nucleic acid binding"/>
    <property type="evidence" value="ECO:0007669"/>
    <property type="project" value="InterPro"/>
</dbReference>
<dbReference type="PANTHER" id="PTHR37984">
    <property type="entry name" value="PROTEIN CBG26694"/>
    <property type="match status" value="1"/>
</dbReference>
<accession>A0A8D8Z4W8</accession>
<dbReference type="PANTHER" id="PTHR37984:SF5">
    <property type="entry name" value="PROTEIN NYNRIN-LIKE"/>
    <property type="match status" value="1"/>
</dbReference>
<dbReference type="GO" id="GO:0015074">
    <property type="term" value="P:DNA integration"/>
    <property type="evidence" value="ECO:0007669"/>
    <property type="project" value="InterPro"/>
</dbReference>
<evidence type="ECO:0000259" key="2">
    <source>
        <dbReference type="PROSITE" id="PS50994"/>
    </source>
</evidence>
<dbReference type="PROSITE" id="PS50994">
    <property type="entry name" value="INTEGRASE"/>
    <property type="match status" value="1"/>
</dbReference>
<name>A0A8D8Z4W8_9HEMI</name>
<dbReference type="InterPro" id="IPR001584">
    <property type="entry name" value="Integrase_cat-core"/>
</dbReference>
<dbReference type="Gene3D" id="1.10.340.70">
    <property type="match status" value="1"/>
</dbReference>
<dbReference type="FunFam" id="3.30.420.10:FF:000063">
    <property type="entry name" value="Retrovirus-related Pol polyprotein from transposon 297-like Protein"/>
    <property type="match status" value="1"/>
</dbReference>
<feature type="domain" description="Integrase catalytic" evidence="2">
    <location>
        <begin position="124"/>
        <end position="235"/>
    </location>
</feature>
<proteinExistence type="predicted"/>
<dbReference type="InterPro" id="IPR012337">
    <property type="entry name" value="RNaseH-like_sf"/>
</dbReference>
<dbReference type="Pfam" id="PF00665">
    <property type="entry name" value="rve"/>
    <property type="match status" value="1"/>
</dbReference>
<dbReference type="GO" id="GO:0003964">
    <property type="term" value="F:RNA-directed DNA polymerase activity"/>
    <property type="evidence" value="ECO:0007669"/>
    <property type="project" value="UniProtKB-EC"/>
</dbReference>